<evidence type="ECO:0000313" key="9">
    <source>
        <dbReference type="EMBL" id="KAJ6219149.1"/>
    </source>
</evidence>
<dbReference type="Gene3D" id="1.10.10.820">
    <property type="match status" value="1"/>
</dbReference>
<evidence type="ECO:0000313" key="10">
    <source>
        <dbReference type="Proteomes" id="UP001142055"/>
    </source>
</evidence>
<dbReference type="GO" id="GO:0016459">
    <property type="term" value="C:myosin complex"/>
    <property type="evidence" value="ECO:0007669"/>
    <property type="project" value="UniProtKB-KW"/>
</dbReference>
<evidence type="ECO:0000256" key="7">
    <source>
        <dbReference type="SAM" id="MobiDB-lite"/>
    </source>
</evidence>
<dbReference type="GO" id="GO:0051015">
    <property type="term" value="F:actin filament binding"/>
    <property type="evidence" value="ECO:0007669"/>
    <property type="project" value="TreeGrafter"/>
</dbReference>
<dbReference type="Pfam" id="PF00612">
    <property type="entry name" value="IQ"/>
    <property type="match status" value="1"/>
</dbReference>
<proteinExistence type="inferred from homology"/>
<dbReference type="InterPro" id="IPR001609">
    <property type="entry name" value="Myosin_head_motor_dom-like"/>
</dbReference>
<dbReference type="CDD" id="cd23767">
    <property type="entry name" value="IQCD"/>
    <property type="match status" value="1"/>
</dbReference>
<sequence length="1023" mass="115578">MASAVGLNKVFILDKYFTELTKYWQSEYQLQEKQKCSQQPQYNHYSQYSHTNRNKFLESAQISNSLADINDLIHLDGPITEDSLIRALQSRFLANQCFTNIGPVLISINTFADQSNPLTLNSTQQHTLCSPLLRVVHEAVRQQTETGYPQAIILSGSNGSGKTYSSMVILRQLFNVVGGGPETDTFKHLAAAFTVLRSLGSAKTINNSESSRIGNFIEVQVTDGAIYRTKIHCYFLDQSRVVRTPLNERNYHIFYQMLAGLSSNEKTKLYLDGYGITDLNYLNCGSLDFNYSQDVTRFQAWKSCLSVLGIPFMDVVRVLAAVLLLGNIQFDDNQLSNLNQESFDSQHSFKREIQAVANLLGVSSAILYKGFTTLTYHGAKGQTVKSQRTVEHSQSVRDSLAKALYIRTVATIIRRANSSKRLGSSCGTTSSASNESIHNHMETGSHHAPSSIGSACGKSYKTMTVLNNAVRYAMDGFIGILDMFGFEDGRLSKLEQLCINLCAETMQHFYNTHIFKASIESCRDEGVVPEIEIDYVDNVPCIDLISSLRIGLFSLLDVECQKGGNAIKLVEKIKLQHQTSRRFFEVSKQMGNITNEANVDQLNKCFGVRHFVTDIVYDATHFIEANSDQLCDDIISVFHKSHCSFGFVSHLFGAELRLLNSKGAMPRGYKFRVAPTSHLDQNSPEPMSTFTQDFHNRLDNLLRTLVHARPHFVRCLKINDNEQSGYFDRSSVMKQVRALQILETVNLMAGGLPHRMRFKAFNSRYRILAPSKLLKRDEDNMVNDCNVILVHFERNRAQLNYSSGASTTWIFGKKHIFLSEGARQQLELVRNERRISAATLIQTIWRGYVIRRKLPYIRQNLIYAKAKFAANNCALNIDPKLRPPRPQPITGTPPPFGNQIQPNNASIPCYGTNKSIELYDFNIVRETCALLGLDLNTPPPLPPARNYTVVGNIKCVFPQIRVIKMDYIDPIHQIHMNRGQKVLVLKVSNKRGYFIVQYKELTFEMPYQFFEILSVPNNVALCI</sequence>
<reference evidence="9" key="1">
    <citation type="submission" date="2022-12" db="EMBL/GenBank/DDBJ databases">
        <title>Genome assemblies of Blomia tropicalis.</title>
        <authorList>
            <person name="Cui Y."/>
        </authorList>
    </citation>
    <scope>NUCLEOTIDE SEQUENCE</scope>
    <source>
        <tissue evidence="9">Adult mites</tissue>
    </source>
</reference>
<evidence type="ECO:0000256" key="1">
    <source>
        <dbReference type="ARBA" id="ARBA00022741"/>
    </source>
</evidence>
<dbReference type="GO" id="GO:0005737">
    <property type="term" value="C:cytoplasm"/>
    <property type="evidence" value="ECO:0007669"/>
    <property type="project" value="TreeGrafter"/>
</dbReference>
<gene>
    <name evidence="9" type="ORF">RDWZM_004961</name>
</gene>
<comment type="caution">
    <text evidence="9">The sequence shown here is derived from an EMBL/GenBank/DDBJ whole genome shotgun (WGS) entry which is preliminary data.</text>
</comment>
<organism evidence="9 10">
    <name type="scientific">Blomia tropicalis</name>
    <name type="common">Mite</name>
    <dbReference type="NCBI Taxonomy" id="40697"/>
    <lineage>
        <taxon>Eukaryota</taxon>
        <taxon>Metazoa</taxon>
        <taxon>Ecdysozoa</taxon>
        <taxon>Arthropoda</taxon>
        <taxon>Chelicerata</taxon>
        <taxon>Arachnida</taxon>
        <taxon>Acari</taxon>
        <taxon>Acariformes</taxon>
        <taxon>Sarcoptiformes</taxon>
        <taxon>Astigmata</taxon>
        <taxon>Glycyphagoidea</taxon>
        <taxon>Echimyopodidae</taxon>
        <taxon>Blomia</taxon>
    </lineage>
</organism>
<evidence type="ECO:0000256" key="5">
    <source>
        <dbReference type="ARBA" id="ARBA00023203"/>
    </source>
</evidence>
<dbReference type="SUPFAM" id="SSF52540">
    <property type="entry name" value="P-loop containing nucleoside triphosphate hydrolases"/>
    <property type="match status" value="1"/>
</dbReference>
<name>A0A9Q0M5B2_BLOTA</name>
<dbReference type="GO" id="GO:0007015">
    <property type="term" value="P:actin filament organization"/>
    <property type="evidence" value="ECO:0007669"/>
    <property type="project" value="TreeGrafter"/>
</dbReference>
<comment type="similarity">
    <text evidence="6">Belongs to the TRAFAC class myosin-kinesin ATPase superfamily. Myosin family.</text>
</comment>
<dbReference type="PANTHER" id="PTHR13140">
    <property type="entry name" value="MYOSIN"/>
    <property type="match status" value="1"/>
</dbReference>
<dbReference type="PROSITE" id="PS50096">
    <property type="entry name" value="IQ"/>
    <property type="match status" value="1"/>
</dbReference>
<feature type="binding site" evidence="6">
    <location>
        <begin position="156"/>
        <end position="163"/>
    </location>
    <ligand>
        <name>ATP</name>
        <dbReference type="ChEBI" id="CHEBI:30616"/>
    </ligand>
</feature>
<dbReference type="PRINTS" id="PR00193">
    <property type="entry name" value="MYOSINHEAVY"/>
</dbReference>
<dbReference type="OMA" id="IVHPHVN"/>
<dbReference type="Proteomes" id="UP001142055">
    <property type="component" value="Chromosome 2"/>
</dbReference>
<feature type="compositionally biased region" description="Polar residues" evidence="7">
    <location>
        <begin position="420"/>
        <end position="436"/>
    </location>
</feature>
<dbReference type="InterPro" id="IPR036961">
    <property type="entry name" value="Kinesin_motor_dom_sf"/>
</dbReference>
<dbReference type="GO" id="GO:0005524">
    <property type="term" value="F:ATP binding"/>
    <property type="evidence" value="ECO:0007669"/>
    <property type="project" value="UniProtKB-UniRule"/>
</dbReference>
<keyword evidence="5 6" id="KW-0009">Actin-binding</keyword>
<evidence type="ECO:0000256" key="6">
    <source>
        <dbReference type="PROSITE-ProRule" id="PRU00782"/>
    </source>
</evidence>
<evidence type="ECO:0000256" key="4">
    <source>
        <dbReference type="ARBA" id="ARBA00023175"/>
    </source>
</evidence>
<dbReference type="Gene3D" id="3.40.850.10">
    <property type="entry name" value="Kinesin motor domain"/>
    <property type="match status" value="2"/>
</dbReference>
<dbReference type="AlphaFoldDB" id="A0A9Q0M5B2"/>
<dbReference type="InterPro" id="IPR000048">
    <property type="entry name" value="IQ_motif_EF-hand-BS"/>
</dbReference>
<feature type="domain" description="Myosin motor" evidence="8">
    <location>
        <begin position="68"/>
        <end position="831"/>
    </location>
</feature>
<accession>A0A9Q0M5B2</accession>
<dbReference type="InterPro" id="IPR027417">
    <property type="entry name" value="P-loop_NTPase"/>
</dbReference>
<keyword evidence="1 6" id="KW-0547">Nucleotide-binding</keyword>
<dbReference type="Gene3D" id="1.20.58.530">
    <property type="match status" value="1"/>
</dbReference>
<protein>
    <recommendedName>
        <fullName evidence="8">Myosin motor domain-containing protein</fullName>
    </recommendedName>
</protein>
<evidence type="ECO:0000259" key="8">
    <source>
        <dbReference type="PROSITE" id="PS51456"/>
    </source>
</evidence>
<dbReference type="PANTHER" id="PTHR13140:SF498">
    <property type="entry name" value="DACHS, ISOFORM E"/>
    <property type="match status" value="1"/>
</dbReference>
<dbReference type="Pfam" id="PF00063">
    <property type="entry name" value="Myosin_head"/>
    <property type="match status" value="2"/>
</dbReference>
<evidence type="ECO:0000256" key="3">
    <source>
        <dbReference type="ARBA" id="ARBA00023123"/>
    </source>
</evidence>
<dbReference type="GO" id="GO:0003774">
    <property type="term" value="F:cytoskeletal motor activity"/>
    <property type="evidence" value="ECO:0007669"/>
    <property type="project" value="UniProtKB-UniRule"/>
</dbReference>
<dbReference type="Gene3D" id="1.20.120.720">
    <property type="entry name" value="Myosin VI head, motor domain, U50 subdomain"/>
    <property type="match status" value="2"/>
</dbReference>
<feature type="region of interest" description="Actin-binding" evidence="6">
    <location>
        <begin position="698"/>
        <end position="720"/>
    </location>
</feature>
<dbReference type="Gene3D" id="1.20.5.4820">
    <property type="match status" value="1"/>
</dbReference>
<dbReference type="PROSITE" id="PS51456">
    <property type="entry name" value="MYOSIN_MOTOR"/>
    <property type="match status" value="1"/>
</dbReference>
<feature type="region of interest" description="Disordered" evidence="7">
    <location>
        <begin position="420"/>
        <end position="450"/>
    </location>
</feature>
<dbReference type="SMART" id="SM00242">
    <property type="entry name" value="MYSc"/>
    <property type="match status" value="1"/>
</dbReference>
<evidence type="ECO:0000256" key="2">
    <source>
        <dbReference type="ARBA" id="ARBA00022840"/>
    </source>
</evidence>
<keyword evidence="4 6" id="KW-0505">Motor protein</keyword>
<dbReference type="EMBL" id="JAPWDV010000002">
    <property type="protein sequence ID" value="KAJ6219149.1"/>
    <property type="molecule type" value="Genomic_DNA"/>
</dbReference>
<keyword evidence="3 6" id="KW-0518">Myosin</keyword>
<dbReference type="GO" id="GO:0016020">
    <property type="term" value="C:membrane"/>
    <property type="evidence" value="ECO:0007669"/>
    <property type="project" value="TreeGrafter"/>
</dbReference>
<keyword evidence="2 6" id="KW-0067">ATP-binding</keyword>
<dbReference type="SMART" id="SM00015">
    <property type="entry name" value="IQ"/>
    <property type="match status" value="1"/>
</dbReference>
<keyword evidence="10" id="KW-1185">Reference proteome</keyword>